<dbReference type="Proteomes" id="UP000011907">
    <property type="component" value="Unassembled WGS sequence"/>
</dbReference>
<proteinExistence type="predicted"/>
<dbReference type="RefSeq" id="WP_006640658.1">
    <property type="nucleotide sequence ID" value="NZ_AOFM01000024.1"/>
</dbReference>
<evidence type="ECO:0000313" key="2">
    <source>
        <dbReference type="Proteomes" id="UP000011907"/>
    </source>
</evidence>
<accession>M5P9Z7</accession>
<comment type="caution">
    <text evidence="1">The sequence shown here is derived from an EMBL/GenBank/DDBJ whole genome shotgun (WGS) entry which is preliminary data.</text>
</comment>
<organism evidence="1 2">
    <name type="scientific">Bacillus sonorensis L12</name>
    <dbReference type="NCBI Taxonomy" id="1274524"/>
    <lineage>
        <taxon>Bacteria</taxon>
        <taxon>Bacillati</taxon>
        <taxon>Bacillota</taxon>
        <taxon>Bacilli</taxon>
        <taxon>Bacillales</taxon>
        <taxon>Bacillaceae</taxon>
        <taxon>Bacillus</taxon>
    </lineage>
</organism>
<dbReference type="EMBL" id="AOFM01000024">
    <property type="protein sequence ID" value="EME72100.1"/>
    <property type="molecule type" value="Genomic_DNA"/>
</dbReference>
<dbReference type="AlphaFoldDB" id="M5P9Z7"/>
<name>M5P9Z7_9BACI</name>
<sequence>MRGKFQPQAVKLHYHGIAFNTKQEVHEISDAWLISADIIGMYSDDGLVFYETNRLEKKSDGYHLYENNYPRFFMVDTSKVDADLRKIDVSELANISFTDFVRIGFKLGRENYGEI</sequence>
<protein>
    <submittedName>
        <fullName evidence="1">Uncharacterized protein</fullName>
    </submittedName>
</protein>
<evidence type="ECO:0000313" key="1">
    <source>
        <dbReference type="EMBL" id="EME72100.1"/>
    </source>
</evidence>
<dbReference type="OrthoDB" id="2906003at2"/>
<reference evidence="1 2" key="1">
    <citation type="journal article" date="2013" name="Genome Announc.">
        <title>Draft Whole-Genome Sequence of Bacillus sonorensis Strain L12, a Source of Nonribosomal Lipopeptides.</title>
        <authorList>
            <person name="Adimpong D.B."/>
            <person name="Sorensen K.I."/>
            <person name="Nielsen D.S."/>
            <person name="Thorsen L."/>
            <person name="Rasmussen T.B."/>
            <person name="Derkx P.M."/>
            <person name="Jespersen L."/>
        </authorList>
    </citation>
    <scope>NUCLEOTIDE SEQUENCE [LARGE SCALE GENOMIC DNA]</scope>
    <source>
        <strain evidence="1 2">L12</strain>
    </source>
</reference>
<gene>
    <name evidence="1" type="ORF">BSONL12_23767</name>
</gene>
<dbReference type="PATRIC" id="fig|1274524.3.peg.5075"/>
<dbReference type="STRING" id="1274524.BSONL12_23767"/>